<keyword evidence="1" id="KW-0472">Membrane</keyword>
<keyword evidence="2" id="KW-0732">Signal</keyword>
<dbReference type="Pfam" id="PF12158">
    <property type="entry name" value="DUF3592"/>
    <property type="match status" value="1"/>
</dbReference>
<evidence type="ECO:0000259" key="3">
    <source>
        <dbReference type="Pfam" id="PF12158"/>
    </source>
</evidence>
<dbReference type="Proteomes" id="UP000075621">
    <property type="component" value="Unassembled WGS sequence"/>
</dbReference>
<evidence type="ECO:0000256" key="2">
    <source>
        <dbReference type="SAM" id="SignalP"/>
    </source>
</evidence>
<evidence type="ECO:0000256" key="1">
    <source>
        <dbReference type="SAM" id="Phobius"/>
    </source>
</evidence>
<evidence type="ECO:0000313" key="5">
    <source>
        <dbReference type="Proteomes" id="UP000075621"/>
    </source>
</evidence>
<reference evidence="4 5" key="1">
    <citation type="submission" date="2016-03" db="EMBL/GenBank/DDBJ databases">
        <authorList>
            <person name="Zhang H."/>
            <person name="Liu R."/>
            <person name="Wang M."/>
            <person name="Wang H."/>
            <person name="Wang L."/>
            <person name="Song L."/>
        </authorList>
    </citation>
    <scope>NUCLEOTIDE SEQUENCE [LARGE SCALE GENOMIC DNA]</scope>
    <source>
        <strain evidence="4 5">DSM 16098</strain>
    </source>
</reference>
<sequence>MFNKSRVFFVVMLLSSLAWSAYLVTVVSEGLTTKSWPMVEGTVISSNGLRIQHNQERYIIEVEYSYMLDEKLFVGNRVSNVNSMLDRAERDLQLKKYQTRDKVNVYYNPQEPSKSYLMVGVGYGIYLLLFVCIAMVFFSAVNLRTLLKN</sequence>
<accession>A0ABR5VU33</accession>
<keyword evidence="1" id="KW-1133">Transmembrane helix</keyword>
<dbReference type="EMBL" id="LVCM01000027">
    <property type="protein sequence ID" value="KYL32391.1"/>
    <property type="molecule type" value="Genomic_DNA"/>
</dbReference>
<comment type="caution">
    <text evidence="4">The sequence shown here is derived from an EMBL/GenBank/DDBJ whole genome shotgun (WGS) entry which is preliminary data.</text>
</comment>
<name>A0ABR5VU33_9GAMM</name>
<dbReference type="InterPro" id="IPR021994">
    <property type="entry name" value="DUF3592"/>
</dbReference>
<evidence type="ECO:0000313" key="4">
    <source>
        <dbReference type="EMBL" id="KYL32391.1"/>
    </source>
</evidence>
<dbReference type="RefSeq" id="WP_064386594.1">
    <property type="nucleotide sequence ID" value="NZ_LVCM01000027.1"/>
</dbReference>
<organism evidence="4 5">
    <name type="scientific">Pseudoalteromonas agarivorans</name>
    <dbReference type="NCBI Taxonomy" id="176102"/>
    <lineage>
        <taxon>Bacteria</taxon>
        <taxon>Pseudomonadati</taxon>
        <taxon>Pseudomonadota</taxon>
        <taxon>Gammaproteobacteria</taxon>
        <taxon>Alteromonadales</taxon>
        <taxon>Pseudoalteromonadaceae</taxon>
        <taxon>Pseudoalteromonas</taxon>
    </lineage>
</organism>
<feature type="chain" id="PRO_5045249208" description="DUF3592 domain-containing protein" evidence="2">
    <location>
        <begin position="21"/>
        <end position="149"/>
    </location>
</feature>
<proteinExistence type="predicted"/>
<feature type="signal peptide" evidence="2">
    <location>
        <begin position="1"/>
        <end position="20"/>
    </location>
</feature>
<protein>
    <recommendedName>
        <fullName evidence="3">DUF3592 domain-containing protein</fullName>
    </recommendedName>
</protein>
<feature type="transmembrane region" description="Helical" evidence="1">
    <location>
        <begin position="123"/>
        <end position="143"/>
    </location>
</feature>
<gene>
    <name evidence="4" type="ORF">A2I98_17360</name>
</gene>
<keyword evidence="1" id="KW-0812">Transmembrane</keyword>
<feature type="domain" description="DUF3592" evidence="3">
    <location>
        <begin position="39"/>
        <end position="120"/>
    </location>
</feature>